<keyword evidence="6" id="KW-1185">Reference proteome</keyword>
<dbReference type="HOGENOM" id="CLU_000445_69_11_5"/>
<evidence type="ECO:0000259" key="4">
    <source>
        <dbReference type="PROSITE" id="PS50110"/>
    </source>
</evidence>
<dbReference type="STRING" id="217511.GCA_001463845_02953"/>
<dbReference type="InterPro" id="IPR011006">
    <property type="entry name" value="CheY-like_superfamily"/>
</dbReference>
<dbReference type="GO" id="GO:0000160">
    <property type="term" value="P:phosphorelay signal transduction system"/>
    <property type="evidence" value="ECO:0007669"/>
    <property type="project" value="InterPro"/>
</dbReference>
<dbReference type="InterPro" id="IPR001789">
    <property type="entry name" value="Sig_transdc_resp-reg_receiver"/>
</dbReference>
<gene>
    <name evidence="5" type="ORF">FP2506_14679</name>
</gene>
<dbReference type="SMART" id="SM00448">
    <property type="entry name" value="REC"/>
    <property type="match status" value="1"/>
</dbReference>
<dbReference type="EMBL" id="AATP01000002">
    <property type="protein sequence ID" value="EAU41687.1"/>
    <property type="molecule type" value="Genomic_DNA"/>
</dbReference>
<feature type="region of interest" description="Disordered" evidence="3">
    <location>
        <begin position="1"/>
        <end position="28"/>
    </location>
</feature>
<dbReference type="PROSITE" id="PS50110">
    <property type="entry name" value="RESPONSE_REGULATORY"/>
    <property type="match status" value="1"/>
</dbReference>
<dbReference type="eggNOG" id="COG0784">
    <property type="taxonomic scope" value="Bacteria"/>
</dbReference>
<accession>Q0G3Z4</accession>
<reference evidence="5 6" key="1">
    <citation type="journal article" date="2010" name="J. Bacteriol.">
        <title>Genome sequence of Fulvimarina pelagi HTCC2506T, a Mn(II)-oxidizing alphaproteobacterium possessing an aerobic anoxygenic photosynthetic gene cluster and Xanthorhodopsin.</title>
        <authorList>
            <person name="Kang I."/>
            <person name="Oh H.M."/>
            <person name="Lim S.I."/>
            <person name="Ferriera S."/>
            <person name="Giovannoni S.J."/>
            <person name="Cho J.C."/>
        </authorList>
    </citation>
    <scope>NUCLEOTIDE SEQUENCE [LARGE SCALE GENOMIC DNA]</scope>
    <source>
        <strain evidence="5 6">HTCC2506</strain>
    </source>
</reference>
<evidence type="ECO:0000256" key="1">
    <source>
        <dbReference type="ARBA" id="ARBA00022553"/>
    </source>
</evidence>
<dbReference type="SUPFAM" id="SSF52172">
    <property type="entry name" value="CheY-like"/>
    <property type="match status" value="1"/>
</dbReference>
<dbReference type="Proteomes" id="UP000004310">
    <property type="component" value="Unassembled WGS sequence"/>
</dbReference>
<dbReference type="RefSeq" id="WP_007068060.1">
    <property type="nucleotide sequence ID" value="NZ_DS022272.1"/>
</dbReference>
<sequence length="151" mass="16275">MTSAAPDESRSSAPVSSGHSGRTTDAKPRPLEILIVEDEVLIAMDVEQSVEDAGHCVMGIETTASAAVKAVELRRPDVVLMDLKLADGSFGGDAAREILHRFGIRSIFISGNLDSTTRKRLVDLEPIAMLSKPFRADELVEALASVMRTRN</sequence>
<dbReference type="Pfam" id="PF00072">
    <property type="entry name" value="Response_reg"/>
    <property type="match status" value="1"/>
</dbReference>
<evidence type="ECO:0000256" key="3">
    <source>
        <dbReference type="SAM" id="MobiDB-lite"/>
    </source>
</evidence>
<proteinExistence type="predicted"/>
<feature type="compositionally biased region" description="Polar residues" evidence="3">
    <location>
        <begin position="11"/>
        <end position="21"/>
    </location>
</feature>
<evidence type="ECO:0000256" key="2">
    <source>
        <dbReference type="PROSITE-ProRule" id="PRU00169"/>
    </source>
</evidence>
<evidence type="ECO:0000313" key="5">
    <source>
        <dbReference type="EMBL" id="EAU41687.1"/>
    </source>
</evidence>
<protein>
    <recommendedName>
        <fullName evidence="4">Response regulatory domain-containing protein</fullName>
    </recommendedName>
</protein>
<organism evidence="5 6">
    <name type="scientific">Fulvimarina pelagi HTCC2506</name>
    <dbReference type="NCBI Taxonomy" id="314231"/>
    <lineage>
        <taxon>Bacteria</taxon>
        <taxon>Pseudomonadati</taxon>
        <taxon>Pseudomonadota</taxon>
        <taxon>Alphaproteobacteria</taxon>
        <taxon>Hyphomicrobiales</taxon>
        <taxon>Aurantimonadaceae</taxon>
        <taxon>Fulvimarina</taxon>
    </lineage>
</organism>
<comment type="caution">
    <text evidence="5">The sequence shown here is derived from an EMBL/GenBank/DDBJ whole genome shotgun (WGS) entry which is preliminary data.</text>
</comment>
<dbReference type="AlphaFoldDB" id="Q0G3Z4"/>
<dbReference type="InterPro" id="IPR050595">
    <property type="entry name" value="Bact_response_regulator"/>
</dbReference>
<evidence type="ECO:0000313" key="6">
    <source>
        <dbReference type="Proteomes" id="UP000004310"/>
    </source>
</evidence>
<name>Q0G3Z4_9HYPH</name>
<keyword evidence="1 2" id="KW-0597">Phosphoprotein</keyword>
<feature type="domain" description="Response regulatory" evidence="4">
    <location>
        <begin position="32"/>
        <end position="147"/>
    </location>
</feature>
<dbReference type="Gene3D" id="3.40.50.2300">
    <property type="match status" value="1"/>
</dbReference>
<feature type="modified residue" description="4-aspartylphosphate" evidence="2">
    <location>
        <position position="82"/>
    </location>
</feature>
<dbReference type="PANTHER" id="PTHR44591">
    <property type="entry name" value="STRESS RESPONSE REGULATOR PROTEIN 1"/>
    <property type="match status" value="1"/>
</dbReference>
<dbReference type="PANTHER" id="PTHR44591:SF24">
    <property type="entry name" value="PROTEIN-GLUTAMATE METHYLESTERASE_PROTEIN-GLUTAMINE GLUTAMINASE 1"/>
    <property type="match status" value="1"/>
</dbReference>